<dbReference type="Proteomes" id="UP000659388">
    <property type="component" value="Unassembled WGS sequence"/>
</dbReference>
<dbReference type="InterPro" id="IPR014284">
    <property type="entry name" value="RNA_pol_sigma-70_dom"/>
</dbReference>
<evidence type="ECO:0000259" key="6">
    <source>
        <dbReference type="Pfam" id="PF08281"/>
    </source>
</evidence>
<dbReference type="Gene3D" id="1.10.1740.10">
    <property type="match status" value="1"/>
</dbReference>
<dbReference type="InterPro" id="IPR039425">
    <property type="entry name" value="RNA_pol_sigma-70-like"/>
</dbReference>
<dbReference type="AlphaFoldDB" id="A0A937K015"/>
<dbReference type="GO" id="GO:0016987">
    <property type="term" value="F:sigma factor activity"/>
    <property type="evidence" value="ECO:0007669"/>
    <property type="project" value="UniProtKB-KW"/>
</dbReference>
<dbReference type="Pfam" id="PF04542">
    <property type="entry name" value="Sigma70_r2"/>
    <property type="match status" value="1"/>
</dbReference>
<evidence type="ECO:0000256" key="1">
    <source>
        <dbReference type="ARBA" id="ARBA00010641"/>
    </source>
</evidence>
<evidence type="ECO:0000256" key="4">
    <source>
        <dbReference type="ARBA" id="ARBA00023163"/>
    </source>
</evidence>
<sequence>MLYEEYHGYCMSICLRYAESREDAVEMMNDGFLKVFNYIKSYDHARPFKTWLRRIMINSTLDHIKKYQIKLEQQEIEEGIRELISETQLDQLSYEELLGLIRELPLAYRTVFNLHAIEGYKHEEIAEMLNISTGTSKSNYFKAKKKLQELLRKYFEVEY</sequence>
<keyword evidence="2" id="KW-0805">Transcription regulation</keyword>
<feature type="domain" description="RNA polymerase sigma-70 region 2" evidence="5">
    <location>
        <begin position="2"/>
        <end position="67"/>
    </location>
</feature>
<dbReference type="Pfam" id="PF08281">
    <property type="entry name" value="Sigma70_r4_2"/>
    <property type="match status" value="1"/>
</dbReference>
<organism evidence="7 8">
    <name type="scientific">Fulvivirga sediminis</name>
    <dbReference type="NCBI Taxonomy" id="2803949"/>
    <lineage>
        <taxon>Bacteria</taxon>
        <taxon>Pseudomonadati</taxon>
        <taxon>Bacteroidota</taxon>
        <taxon>Cytophagia</taxon>
        <taxon>Cytophagales</taxon>
        <taxon>Fulvivirgaceae</taxon>
        <taxon>Fulvivirga</taxon>
    </lineage>
</organism>
<dbReference type="CDD" id="cd06171">
    <property type="entry name" value="Sigma70_r4"/>
    <property type="match status" value="1"/>
</dbReference>
<protein>
    <submittedName>
        <fullName evidence="7">RNA polymerase sigma factor</fullName>
    </submittedName>
</protein>
<comment type="similarity">
    <text evidence="1">Belongs to the sigma-70 factor family. ECF subfamily.</text>
</comment>
<name>A0A937K015_9BACT</name>
<dbReference type="InterPro" id="IPR036388">
    <property type="entry name" value="WH-like_DNA-bd_sf"/>
</dbReference>
<keyword evidence="4" id="KW-0804">Transcription</keyword>
<evidence type="ECO:0000256" key="3">
    <source>
        <dbReference type="ARBA" id="ARBA00023082"/>
    </source>
</evidence>
<evidence type="ECO:0000259" key="5">
    <source>
        <dbReference type="Pfam" id="PF04542"/>
    </source>
</evidence>
<comment type="caution">
    <text evidence="7">The sequence shown here is derived from an EMBL/GenBank/DDBJ whole genome shotgun (WGS) entry which is preliminary data.</text>
</comment>
<dbReference type="GO" id="GO:0006352">
    <property type="term" value="P:DNA-templated transcription initiation"/>
    <property type="evidence" value="ECO:0007669"/>
    <property type="project" value="InterPro"/>
</dbReference>
<keyword evidence="3" id="KW-0731">Sigma factor</keyword>
<dbReference type="InterPro" id="IPR007627">
    <property type="entry name" value="RNA_pol_sigma70_r2"/>
</dbReference>
<dbReference type="NCBIfam" id="TIGR02937">
    <property type="entry name" value="sigma70-ECF"/>
    <property type="match status" value="1"/>
</dbReference>
<dbReference type="PANTHER" id="PTHR43133:SF46">
    <property type="entry name" value="RNA POLYMERASE SIGMA-70 FACTOR ECF SUBFAMILY"/>
    <property type="match status" value="1"/>
</dbReference>
<reference evidence="7" key="1">
    <citation type="submission" date="2021-01" db="EMBL/GenBank/DDBJ databases">
        <title>Fulvivirga kasyanovii gen. nov., sp nov., a novel member of the phylum Bacteroidetes isolated from seawater in a mussel farm.</title>
        <authorList>
            <person name="Zhao L.-H."/>
            <person name="Wang Z.-J."/>
        </authorList>
    </citation>
    <scope>NUCLEOTIDE SEQUENCE</scope>
    <source>
        <strain evidence="7">2943</strain>
    </source>
</reference>
<evidence type="ECO:0000256" key="2">
    <source>
        <dbReference type="ARBA" id="ARBA00023015"/>
    </source>
</evidence>
<dbReference type="InterPro" id="IPR013249">
    <property type="entry name" value="RNA_pol_sigma70_r4_t2"/>
</dbReference>
<feature type="domain" description="RNA polymerase sigma factor 70 region 4 type 2" evidence="6">
    <location>
        <begin position="95"/>
        <end position="147"/>
    </location>
</feature>
<gene>
    <name evidence="7" type="ORF">JL102_06775</name>
</gene>
<accession>A0A937K015</accession>
<dbReference type="Gene3D" id="1.10.10.10">
    <property type="entry name" value="Winged helix-like DNA-binding domain superfamily/Winged helix DNA-binding domain"/>
    <property type="match status" value="1"/>
</dbReference>
<dbReference type="InterPro" id="IPR013324">
    <property type="entry name" value="RNA_pol_sigma_r3/r4-like"/>
</dbReference>
<dbReference type="InterPro" id="IPR013325">
    <property type="entry name" value="RNA_pol_sigma_r2"/>
</dbReference>
<proteinExistence type="inferred from homology"/>
<evidence type="ECO:0000313" key="7">
    <source>
        <dbReference type="EMBL" id="MBL3655826.1"/>
    </source>
</evidence>
<dbReference type="PANTHER" id="PTHR43133">
    <property type="entry name" value="RNA POLYMERASE ECF-TYPE SIGMA FACTO"/>
    <property type="match status" value="1"/>
</dbReference>
<dbReference type="EMBL" id="JAESIY010000003">
    <property type="protein sequence ID" value="MBL3655826.1"/>
    <property type="molecule type" value="Genomic_DNA"/>
</dbReference>
<keyword evidence="8" id="KW-1185">Reference proteome</keyword>
<dbReference type="SUPFAM" id="SSF88946">
    <property type="entry name" value="Sigma2 domain of RNA polymerase sigma factors"/>
    <property type="match status" value="1"/>
</dbReference>
<dbReference type="SUPFAM" id="SSF88659">
    <property type="entry name" value="Sigma3 and sigma4 domains of RNA polymerase sigma factors"/>
    <property type="match status" value="1"/>
</dbReference>
<evidence type="ECO:0000313" key="8">
    <source>
        <dbReference type="Proteomes" id="UP000659388"/>
    </source>
</evidence>
<dbReference type="GO" id="GO:0003677">
    <property type="term" value="F:DNA binding"/>
    <property type="evidence" value="ECO:0007669"/>
    <property type="project" value="InterPro"/>
</dbReference>